<dbReference type="AlphaFoldDB" id="A0A1I7YNX4"/>
<keyword evidence="1" id="KW-1185">Reference proteome</keyword>
<evidence type="ECO:0000313" key="1">
    <source>
        <dbReference type="Proteomes" id="UP000095287"/>
    </source>
</evidence>
<dbReference type="WBParaSite" id="L893_g18219.t1">
    <property type="protein sequence ID" value="L893_g18219.t1"/>
    <property type="gene ID" value="L893_g18219"/>
</dbReference>
<proteinExistence type="predicted"/>
<sequence length="79" mass="9217">MPYLHWLLFVITSPREDPNNRRRSLFERFSIQKAVFILKVLLILAGMPLNFPLTHNAFVVTGITMEHLQMRSTGASRYN</sequence>
<dbReference type="Proteomes" id="UP000095287">
    <property type="component" value="Unplaced"/>
</dbReference>
<accession>A0A1I7YNX4</accession>
<organism evidence="1 2">
    <name type="scientific">Steinernema glaseri</name>
    <dbReference type="NCBI Taxonomy" id="37863"/>
    <lineage>
        <taxon>Eukaryota</taxon>
        <taxon>Metazoa</taxon>
        <taxon>Ecdysozoa</taxon>
        <taxon>Nematoda</taxon>
        <taxon>Chromadorea</taxon>
        <taxon>Rhabditida</taxon>
        <taxon>Tylenchina</taxon>
        <taxon>Panagrolaimomorpha</taxon>
        <taxon>Strongyloidoidea</taxon>
        <taxon>Steinernematidae</taxon>
        <taxon>Steinernema</taxon>
    </lineage>
</organism>
<protein>
    <submittedName>
        <fullName evidence="2">7TM_GPCR_Srx domain-containing protein</fullName>
    </submittedName>
</protein>
<name>A0A1I7YNX4_9BILA</name>
<evidence type="ECO:0000313" key="2">
    <source>
        <dbReference type="WBParaSite" id="L893_g18219.t1"/>
    </source>
</evidence>
<reference evidence="2" key="1">
    <citation type="submission" date="2016-11" db="UniProtKB">
        <authorList>
            <consortium name="WormBaseParasite"/>
        </authorList>
    </citation>
    <scope>IDENTIFICATION</scope>
</reference>